<dbReference type="Pfam" id="PF00532">
    <property type="entry name" value="Peripla_BP_1"/>
    <property type="match status" value="1"/>
</dbReference>
<dbReference type="GO" id="GO:0000976">
    <property type="term" value="F:transcription cis-regulatory region binding"/>
    <property type="evidence" value="ECO:0007669"/>
    <property type="project" value="TreeGrafter"/>
</dbReference>
<feature type="domain" description="Periplasmic binding protein/LacI sugar binding" evidence="5">
    <location>
        <begin position="1"/>
        <end position="56"/>
    </location>
</feature>
<evidence type="ECO:0000256" key="3">
    <source>
        <dbReference type="ARBA" id="ARBA00023125"/>
    </source>
</evidence>
<comment type="caution">
    <text evidence="6">The sequence shown here is derived from an EMBL/GenBank/DDBJ whole genome shotgun (WGS) entry which is preliminary data.</text>
</comment>
<organism evidence="6">
    <name type="scientific">marine sediment metagenome</name>
    <dbReference type="NCBI Taxonomy" id="412755"/>
    <lineage>
        <taxon>unclassified sequences</taxon>
        <taxon>metagenomes</taxon>
        <taxon>ecological metagenomes</taxon>
    </lineage>
</organism>
<dbReference type="InterPro" id="IPR028082">
    <property type="entry name" value="Peripla_BP_I"/>
</dbReference>
<evidence type="ECO:0000313" key="6">
    <source>
        <dbReference type="EMBL" id="GAI73436.1"/>
    </source>
</evidence>
<reference evidence="6" key="1">
    <citation type="journal article" date="2014" name="Front. Microbiol.">
        <title>High frequency of phylogenetically diverse reductive dehalogenase-homologous genes in deep subseafloor sedimentary metagenomes.</title>
        <authorList>
            <person name="Kawai M."/>
            <person name="Futagami T."/>
            <person name="Toyoda A."/>
            <person name="Takaki Y."/>
            <person name="Nishi S."/>
            <person name="Hori S."/>
            <person name="Arai W."/>
            <person name="Tsubouchi T."/>
            <person name="Morono Y."/>
            <person name="Uchiyama I."/>
            <person name="Ito T."/>
            <person name="Fujiyama A."/>
            <person name="Inagaki F."/>
            <person name="Takami H."/>
        </authorList>
    </citation>
    <scope>NUCLEOTIDE SEQUENCE</scope>
    <source>
        <strain evidence="6">Expedition CK06-06</strain>
    </source>
</reference>
<dbReference type="PANTHER" id="PTHR30146">
    <property type="entry name" value="LACI-RELATED TRANSCRIPTIONAL REPRESSOR"/>
    <property type="match status" value="1"/>
</dbReference>
<gene>
    <name evidence="6" type="ORF">S12H4_23850</name>
</gene>
<sequence length="68" mass="7405">MVDNIQGAYDATSYLVGLGHRRIGIINGPTSMTTGAGRLQGYCKALEEAKIPVDKNLLESYAEIFMKI</sequence>
<dbReference type="Gene3D" id="3.40.50.2300">
    <property type="match status" value="1"/>
</dbReference>
<dbReference type="PANTHER" id="PTHR30146:SF148">
    <property type="entry name" value="HTH-TYPE TRANSCRIPTIONAL REPRESSOR PURR-RELATED"/>
    <property type="match status" value="1"/>
</dbReference>
<evidence type="ECO:0000256" key="2">
    <source>
        <dbReference type="ARBA" id="ARBA00023015"/>
    </source>
</evidence>
<dbReference type="CDD" id="cd06267">
    <property type="entry name" value="PBP1_LacI_sugar_binding-like"/>
    <property type="match status" value="1"/>
</dbReference>
<dbReference type="InterPro" id="IPR001761">
    <property type="entry name" value="Peripla_BP/Lac1_sug-bd_dom"/>
</dbReference>
<name>X1S2Q0_9ZZZZ</name>
<dbReference type="SUPFAM" id="SSF53822">
    <property type="entry name" value="Periplasmic binding protein-like I"/>
    <property type="match status" value="1"/>
</dbReference>
<dbReference type="GO" id="GO:0003700">
    <property type="term" value="F:DNA-binding transcription factor activity"/>
    <property type="evidence" value="ECO:0007669"/>
    <property type="project" value="TreeGrafter"/>
</dbReference>
<evidence type="ECO:0000256" key="4">
    <source>
        <dbReference type="ARBA" id="ARBA00023163"/>
    </source>
</evidence>
<keyword evidence="2" id="KW-0805">Transcription regulation</keyword>
<accession>X1S2Q0</accession>
<evidence type="ECO:0000259" key="5">
    <source>
        <dbReference type="Pfam" id="PF00532"/>
    </source>
</evidence>
<dbReference type="AlphaFoldDB" id="X1S2Q0"/>
<evidence type="ECO:0000256" key="1">
    <source>
        <dbReference type="ARBA" id="ARBA00022491"/>
    </source>
</evidence>
<keyword evidence="3" id="KW-0238">DNA-binding</keyword>
<protein>
    <recommendedName>
        <fullName evidence="5">Periplasmic binding protein/LacI sugar binding domain-containing protein</fullName>
    </recommendedName>
</protein>
<keyword evidence="4" id="KW-0804">Transcription</keyword>
<keyword evidence="1" id="KW-0678">Repressor</keyword>
<dbReference type="EMBL" id="BARW01012765">
    <property type="protein sequence ID" value="GAI73436.1"/>
    <property type="molecule type" value="Genomic_DNA"/>
</dbReference>
<proteinExistence type="predicted"/>